<dbReference type="Gene3D" id="3.40.710.10">
    <property type="entry name" value="DD-peptidase/beta-lactamase superfamily"/>
    <property type="match status" value="1"/>
</dbReference>
<dbReference type="SUPFAM" id="SSF56601">
    <property type="entry name" value="beta-lactamase/transpeptidase-like"/>
    <property type="match status" value="1"/>
</dbReference>
<evidence type="ECO:0000313" key="2">
    <source>
        <dbReference type="EMBL" id="GGY78206.1"/>
    </source>
</evidence>
<dbReference type="EMBL" id="BMYZ01000002">
    <property type="protein sequence ID" value="GGY78206.1"/>
    <property type="molecule type" value="Genomic_DNA"/>
</dbReference>
<accession>A0ABQ3B841</accession>
<protein>
    <submittedName>
        <fullName evidence="2">Uncharacterized protein</fullName>
    </submittedName>
</protein>
<name>A0ABQ3B841_9GAMM</name>
<dbReference type="RefSeq" id="WP_189418843.1">
    <property type="nucleotide sequence ID" value="NZ_BMYZ01000002.1"/>
</dbReference>
<evidence type="ECO:0000256" key="1">
    <source>
        <dbReference type="SAM" id="SignalP"/>
    </source>
</evidence>
<evidence type="ECO:0000313" key="3">
    <source>
        <dbReference type="Proteomes" id="UP000619761"/>
    </source>
</evidence>
<feature type="signal peptide" evidence="1">
    <location>
        <begin position="1"/>
        <end position="25"/>
    </location>
</feature>
<sequence>MEVRCKYKLSAYIFASCLLSITASAATSPVMANALRTHAATQTAQNNAACTAIQPFYWEIGNQTEALASGSVGGRTYTANTLMPIASASKWIFGAYVVQARQGQLNQDDIAALTMSSGYTNFGSTSCVKLLAAIRDAQTVNQCFQTDNPRGGNNADYNADALGKFFYNGGHFQKLALDLGLGADNNTALQRDMQMYLGTDFKFTFGSPQLAGGVNTSASNYAIFLRKILNKQLYIGDFLGAYSVCTNPKTCTNAIYTPVPANLRWDYSLGHWVESDPVSGDGAFSSAGAFGFYPWIDKSKTFYGIIARKDSAGSGSDSSACGRLIRKAWVTGRAQ</sequence>
<organism evidence="2 3">
    <name type="scientific">Cellvibrio zantedeschiae</name>
    <dbReference type="NCBI Taxonomy" id="1237077"/>
    <lineage>
        <taxon>Bacteria</taxon>
        <taxon>Pseudomonadati</taxon>
        <taxon>Pseudomonadota</taxon>
        <taxon>Gammaproteobacteria</taxon>
        <taxon>Cellvibrionales</taxon>
        <taxon>Cellvibrionaceae</taxon>
        <taxon>Cellvibrio</taxon>
    </lineage>
</organism>
<keyword evidence="3" id="KW-1185">Reference proteome</keyword>
<keyword evidence="1" id="KW-0732">Signal</keyword>
<dbReference type="InterPro" id="IPR012338">
    <property type="entry name" value="Beta-lactam/transpept-like"/>
</dbReference>
<comment type="caution">
    <text evidence="2">The sequence shown here is derived from an EMBL/GenBank/DDBJ whole genome shotgun (WGS) entry which is preliminary data.</text>
</comment>
<gene>
    <name evidence="2" type="ORF">GCM10011613_23510</name>
</gene>
<feature type="chain" id="PRO_5045910624" evidence="1">
    <location>
        <begin position="26"/>
        <end position="335"/>
    </location>
</feature>
<proteinExistence type="predicted"/>
<reference evidence="3" key="1">
    <citation type="journal article" date="2019" name="Int. J. Syst. Evol. Microbiol.">
        <title>The Global Catalogue of Microorganisms (GCM) 10K type strain sequencing project: providing services to taxonomists for standard genome sequencing and annotation.</title>
        <authorList>
            <consortium name="The Broad Institute Genomics Platform"/>
            <consortium name="The Broad Institute Genome Sequencing Center for Infectious Disease"/>
            <person name="Wu L."/>
            <person name="Ma J."/>
        </authorList>
    </citation>
    <scope>NUCLEOTIDE SEQUENCE [LARGE SCALE GENOMIC DNA]</scope>
    <source>
        <strain evidence="3">KCTC 32239</strain>
    </source>
</reference>
<dbReference type="Proteomes" id="UP000619761">
    <property type="component" value="Unassembled WGS sequence"/>
</dbReference>